<dbReference type="PANTHER" id="PTHR34706:SF1">
    <property type="entry name" value="VWFA DOMAIN-CONTAINING PROTEIN"/>
    <property type="match status" value="1"/>
</dbReference>
<dbReference type="PANTHER" id="PTHR34706">
    <property type="entry name" value="SLR1338 PROTEIN"/>
    <property type="match status" value="1"/>
</dbReference>
<dbReference type="OrthoDB" id="2142040at2759"/>
<name>A0A8H4L7J5_9HYPO</name>
<dbReference type="Proteomes" id="UP000554235">
    <property type="component" value="Unassembled WGS sequence"/>
</dbReference>
<evidence type="ECO:0000256" key="1">
    <source>
        <dbReference type="SAM" id="MobiDB-lite"/>
    </source>
</evidence>
<comment type="caution">
    <text evidence="3">The sequence shown here is derived from an EMBL/GenBank/DDBJ whole genome shotgun (WGS) entry which is preliminary data.</text>
</comment>
<protein>
    <recommendedName>
        <fullName evidence="2">VWFA domain-containing protein</fullName>
    </recommendedName>
</protein>
<reference evidence="3 4" key="1">
    <citation type="submission" date="2020-01" db="EMBL/GenBank/DDBJ databases">
        <title>Identification and distribution of gene clusters putatively required for synthesis of sphingolipid metabolism inhibitors in phylogenetically diverse species of the filamentous fungus Fusarium.</title>
        <authorList>
            <person name="Kim H.-S."/>
            <person name="Busman M."/>
            <person name="Brown D.W."/>
            <person name="Divon H."/>
            <person name="Uhlig S."/>
            <person name="Proctor R.H."/>
        </authorList>
    </citation>
    <scope>NUCLEOTIDE SEQUENCE [LARGE SCALE GENOMIC DNA]</scope>
    <source>
        <strain evidence="3 4">NRRL 20459</strain>
    </source>
</reference>
<evidence type="ECO:0000313" key="3">
    <source>
        <dbReference type="EMBL" id="KAF4463010.1"/>
    </source>
</evidence>
<feature type="compositionally biased region" description="Low complexity" evidence="1">
    <location>
        <begin position="25"/>
        <end position="45"/>
    </location>
</feature>
<feature type="region of interest" description="Disordered" evidence="1">
    <location>
        <begin position="21"/>
        <end position="70"/>
    </location>
</feature>
<dbReference type="SMART" id="SM00327">
    <property type="entry name" value="VWA"/>
    <property type="match status" value="1"/>
</dbReference>
<dbReference type="PROSITE" id="PS50234">
    <property type="entry name" value="VWFA"/>
    <property type="match status" value="1"/>
</dbReference>
<dbReference type="AlphaFoldDB" id="A0A8H4L7J5"/>
<feature type="domain" description="VWFA" evidence="2">
    <location>
        <begin position="86"/>
        <end position="290"/>
    </location>
</feature>
<dbReference type="Gene3D" id="3.40.50.410">
    <property type="entry name" value="von Willebrand factor, type A domain"/>
    <property type="match status" value="1"/>
</dbReference>
<accession>A0A8H4L7J5</accession>
<dbReference type="InterPro" id="IPR002035">
    <property type="entry name" value="VWF_A"/>
</dbReference>
<dbReference type="Pfam" id="PF00092">
    <property type="entry name" value="VWA"/>
    <property type="match status" value="1"/>
</dbReference>
<dbReference type="EMBL" id="JAADYS010001437">
    <property type="protein sequence ID" value="KAF4463010.1"/>
    <property type="molecule type" value="Genomic_DNA"/>
</dbReference>
<keyword evidence="4" id="KW-1185">Reference proteome</keyword>
<evidence type="ECO:0000313" key="4">
    <source>
        <dbReference type="Proteomes" id="UP000554235"/>
    </source>
</evidence>
<organism evidence="3 4">
    <name type="scientific">Fusarium albosuccineum</name>
    <dbReference type="NCBI Taxonomy" id="1237068"/>
    <lineage>
        <taxon>Eukaryota</taxon>
        <taxon>Fungi</taxon>
        <taxon>Dikarya</taxon>
        <taxon>Ascomycota</taxon>
        <taxon>Pezizomycotina</taxon>
        <taxon>Sordariomycetes</taxon>
        <taxon>Hypocreomycetidae</taxon>
        <taxon>Hypocreales</taxon>
        <taxon>Nectriaceae</taxon>
        <taxon>Fusarium</taxon>
        <taxon>Fusarium decemcellulare species complex</taxon>
    </lineage>
</organism>
<dbReference type="SUPFAM" id="SSF53300">
    <property type="entry name" value="vWA-like"/>
    <property type="match status" value="1"/>
</dbReference>
<sequence length="303" mass="33134">MFPGVRERVKKVGTLVSDTLIRVRAGSNDNKSDSKSASNPSGDIPKGPPPPYSQDNPHADHAASSATDAASTISNEDKYEFLAEFDTVFIVDDSGSMEGPLWREVHDALATIAPITASHDVDGVDLYFMHHQSMSRSSGKASGGFYNIKTAEEVGRIFDSVVPWGGTPTGCCLNRVLKPYMVEFERNLGKVHSNKPLNIIVITDGRPTDDPKSIIIHWAKKLDQLEALPHQVGIQFFQVGTDQNAKTDLKDLDDNLKRLGIRDMVDMVTWDSTDSGDGNTLTAKSILKAVLGAVNRRLDDTRQ</sequence>
<dbReference type="InterPro" id="IPR036465">
    <property type="entry name" value="vWFA_dom_sf"/>
</dbReference>
<evidence type="ECO:0000259" key="2">
    <source>
        <dbReference type="PROSITE" id="PS50234"/>
    </source>
</evidence>
<gene>
    <name evidence="3" type="ORF">FALBO_10169</name>
</gene>
<proteinExistence type="predicted"/>